<keyword evidence="4" id="KW-1185">Reference proteome</keyword>
<evidence type="ECO:0000256" key="2">
    <source>
        <dbReference type="ARBA" id="ARBA00022649"/>
    </source>
</evidence>
<keyword evidence="2" id="KW-1277">Toxin-antitoxin system</keyword>
<dbReference type="Gene3D" id="6.10.10.120">
    <property type="entry name" value="Antitoxin ParD1-like"/>
    <property type="match status" value="1"/>
</dbReference>
<dbReference type="InterPro" id="IPR022789">
    <property type="entry name" value="ParD"/>
</dbReference>
<dbReference type="CDD" id="cd22231">
    <property type="entry name" value="RHH_NikR_HicB-like"/>
    <property type="match status" value="1"/>
</dbReference>
<dbReference type="InterPro" id="IPR010985">
    <property type="entry name" value="Ribbon_hlx_hlx"/>
</dbReference>
<proteinExistence type="inferred from homology"/>
<sequence>MPSSYVIGPHFESFIKEQIDQGRYASASEVIRDGLRALEDRERLRALRLERLRAEIQQGIEGGPGRPLTEVAGELKRRYQRWAEKGAPSDAM</sequence>
<dbReference type="SUPFAM" id="SSF47598">
    <property type="entry name" value="Ribbon-helix-helix"/>
    <property type="match status" value="1"/>
</dbReference>
<accession>A0A7Y6TZC6</accession>
<comment type="caution">
    <text evidence="3">The sequence shown here is derived from an EMBL/GenBank/DDBJ whole genome shotgun (WGS) entry which is preliminary data.</text>
</comment>
<dbReference type="Proteomes" id="UP000529637">
    <property type="component" value="Unassembled WGS sequence"/>
</dbReference>
<evidence type="ECO:0000313" key="4">
    <source>
        <dbReference type="Proteomes" id="UP000529637"/>
    </source>
</evidence>
<dbReference type="PANTHER" id="PTHR36582">
    <property type="entry name" value="ANTITOXIN PARD"/>
    <property type="match status" value="1"/>
</dbReference>
<reference evidence="3 4" key="1">
    <citation type="submission" date="2020-06" db="EMBL/GenBank/DDBJ databases">
        <title>Schlegella sp. ID0723 isolated from air conditioner.</title>
        <authorList>
            <person name="Kim D.Y."/>
            <person name="Kim D.-U."/>
        </authorList>
    </citation>
    <scope>NUCLEOTIDE SEQUENCE [LARGE SCALE GENOMIC DNA]</scope>
    <source>
        <strain evidence="3 4">ID0723</strain>
    </source>
</reference>
<evidence type="ECO:0000256" key="1">
    <source>
        <dbReference type="ARBA" id="ARBA00008580"/>
    </source>
</evidence>
<organism evidence="3 4">
    <name type="scientific">Piscinibacter koreensis</name>
    <dbReference type="NCBI Taxonomy" id="2742824"/>
    <lineage>
        <taxon>Bacteria</taxon>
        <taxon>Pseudomonadati</taxon>
        <taxon>Pseudomonadota</taxon>
        <taxon>Betaproteobacteria</taxon>
        <taxon>Burkholderiales</taxon>
        <taxon>Sphaerotilaceae</taxon>
        <taxon>Piscinibacter</taxon>
    </lineage>
</organism>
<dbReference type="AlphaFoldDB" id="A0A7Y6TZC6"/>
<evidence type="ECO:0000313" key="3">
    <source>
        <dbReference type="EMBL" id="NUZ09002.1"/>
    </source>
</evidence>
<protein>
    <submittedName>
        <fullName evidence="3">Type II toxin-antitoxin system ParD family antitoxin</fullName>
    </submittedName>
</protein>
<comment type="similarity">
    <text evidence="1">Belongs to the ParD antitoxin family.</text>
</comment>
<dbReference type="EMBL" id="JABWMJ010000023">
    <property type="protein sequence ID" value="NUZ09002.1"/>
    <property type="molecule type" value="Genomic_DNA"/>
</dbReference>
<dbReference type="InterPro" id="IPR038296">
    <property type="entry name" value="ParD_sf"/>
</dbReference>
<dbReference type="NCBIfam" id="TIGR02606">
    <property type="entry name" value="antidote_CC2985"/>
    <property type="match status" value="1"/>
</dbReference>
<dbReference type="PANTHER" id="PTHR36582:SF2">
    <property type="entry name" value="ANTITOXIN PARD"/>
    <property type="match status" value="1"/>
</dbReference>
<name>A0A7Y6TZC6_9BURK</name>
<gene>
    <name evidence="3" type="ORF">HQN59_24990</name>
</gene>
<dbReference type="Pfam" id="PF03693">
    <property type="entry name" value="ParD_antitoxin"/>
    <property type="match status" value="1"/>
</dbReference>
<dbReference type="GO" id="GO:0006355">
    <property type="term" value="P:regulation of DNA-templated transcription"/>
    <property type="evidence" value="ECO:0007669"/>
    <property type="project" value="InterPro"/>
</dbReference>
<dbReference type="RefSeq" id="WP_176071860.1">
    <property type="nucleotide sequence ID" value="NZ_JABWMJ010000023.1"/>
</dbReference>